<protein>
    <submittedName>
        <fullName evidence="1">Uncharacterized protein</fullName>
    </submittedName>
</protein>
<name>A0A437AI74_9MICR</name>
<sequence>TSTEPKVPNLLILKSQQQDILPFIHCITSYNNTKITDNNSIQQIKNTFLSEKKITLTLLDLRDKKTKEIKLENREKLGLSIKFFPTLLGIKYNKIVNFDKQSPFYDYSSFFINKYFLGIEGIFSTEETFIVNLFRNKGKEVNFVILDECKTNMNLYTVRINESEPFLGLEYDEEYVDEATEINFDFVPKSLQELEKDAPKDTTSIDFVDEKELGLQNETAKESEKISQPNLEFISSFLVEEKETSEKSTTNDVSQTKNNLF</sequence>
<keyword evidence="2" id="KW-1185">Reference proteome</keyword>
<proteinExistence type="predicted"/>
<comment type="caution">
    <text evidence="1">The sequence shown here is derived from an EMBL/GenBank/DDBJ whole genome shotgun (WGS) entry which is preliminary data.</text>
</comment>
<organism evidence="1 2">
    <name type="scientific">Tubulinosema ratisbonensis</name>
    <dbReference type="NCBI Taxonomy" id="291195"/>
    <lineage>
        <taxon>Eukaryota</taxon>
        <taxon>Fungi</taxon>
        <taxon>Fungi incertae sedis</taxon>
        <taxon>Microsporidia</taxon>
        <taxon>Tubulinosematoidea</taxon>
        <taxon>Tubulinosematidae</taxon>
        <taxon>Tubulinosema</taxon>
    </lineage>
</organism>
<dbReference type="EMBL" id="RCSS01000743">
    <property type="protein sequence ID" value="RVD90864.1"/>
    <property type="molecule type" value="Genomic_DNA"/>
</dbReference>
<gene>
    <name evidence="1" type="ORF">TUBRATIS_27010</name>
</gene>
<dbReference type="AlphaFoldDB" id="A0A437AI74"/>
<dbReference type="VEuPathDB" id="MicrosporidiaDB:TUBRATIS_27010"/>
<reference evidence="1 2" key="1">
    <citation type="submission" date="2018-10" db="EMBL/GenBank/DDBJ databases">
        <title>Draft genome sequence of the microsporidian Tubulinosema ratisbonensis.</title>
        <authorList>
            <person name="Polonais V."/>
            <person name="Peyretaillade E."/>
            <person name="Niehus S."/>
            <person name="Wawrzyniak I."/>
            <person name="Franchet A."/>
            <person name="Gaspin C."/>
            <person name="Reichstadt M."/>
            <person name="Belser C."/>
            <person name="Labadie K."/>
            <person name="Delbac F."/>
            <person name="Ferrandon D."/>
        </authorList>
    </citation>
    <scope>NUCLEOTIDE SEQUENCE [LARGE SCALE GENOMIC DNA]</scope>
    <source>
        <strain evidence="1 2">Franzen</strain>
    </source>
</reference>
<evidence type="ECO:0000313" key="2">
    <source>
        <dbReference type="Proteomes" id="UP000282876"/>
    </source>
</evidence>
<accession>A0A437AI74</accession>
<feature type="non-terminal residue" evidence="1">
    <location>
        <position position="1"/>
    </location>
</feature>
<evidence type="ECO:0000313" key="1">
    <source>
        <dbReference type="EMBL" id="RVD90864.1"/>
    </source>
</evidence>
<dbReference type="Proteomes" id="UP000282876">
    <property type="component" value="Unassembled WGS sequence"/>
</dbReference>